<dbReference type="InterPro" id="IPR027443">
    <property type="entry name" value="IPNS-like_sf"/>
</dbReference>
<keyword evidence="5" id="KW-1185">Reference proteome</keyword>
<keyword evidence="1" id="KW-0479">Metal-binding</keyword>
<dbReference type="EMBL" id="JABWDY010006938">
    <property type="protein sequence ID" value="KAF5203335.1"/>
    <property type="molecule type" value="Genomic_DNA"/>
</dbReference>
<organism evidence="4 5">
    <name type="scientific">Thalictrum thalictroides</name>
    <name type="common">Rue-anemone</name>
    <name type="synonym">Anemone thalictroides</name>
    <dbReference type="NCBI Taxonomy" id="46969"/>
    <lineage>
        <taxon>Eukaryota</taxon>
        <taxon>Viridiplantae</taxon>
        <taxon>Streptophyta</taxon>
        <taxon>Embryophyta</taxon>
        <taxon>Tracheophyta</taxon>
        <taxon>Spermatophyta</taxon>
        <taxon>Magnoliopsida</taxon>
        <taxon>Ranunculales</taxon>
        <taxon>Ranunculaceae</taxon>
        <taxon>Thalictroideae</taxon>
        <taxon>Thalictrum</taxon>
    </lineage>
</organism>
<accession>A0A7J6X370</accession>
<evidence type="ECO:0000313" key="5">
    <source>
        <dbReference type="Proteomes" id="UP000554482"/>
    </source>
</evidence>
<dbReference type="Gene3D" id="2.60.120.330">
    <property type="entry name" value="B-lactam Antibiotic, Isopenicillin N Synthase, Chain"/>
    <property type="match status" value="1"/>
</dbReference>
<keyword evidence="2" id="KW-0408">Iron</keyword>
<dbReference type="InterPro" id="IPR026992">
    <property type="entry name" value="DIOX_N"/>
</dbReference>
<gene>
    <name evidence="4" type="ORF">FRX31_007078</name>
</gene>
<evidence type="ECO:0000256" key="1">
    <source>
        <dbReference type="ARBA" id="ARBA00022723"/>
    </source>
</evidence>
<feature type="domain" description="Non-haem dioxygenase N-terminal" evidence="3">
    <location>
        <begin position="47"/>
        <end position="162"/>
    </location>
</feature>
<sequence length="188" mass="21667">MEKTHDQDVLVQVKHVQELSINGVEPPPRYIRKEKDNIDAPINTTSIPIIDLHLLSSSSSQEKEKELEKFKSALTSWGLFQAIGHDIPSTLLDELQRTAKEFFDLPMEEKHKYSTNFNGKQELLQGYGNDLIVSDDQVIDWSDRLYLLVKPLDQRNYKLWPQHPTGFRYLSPMSTASTYCIILFINCG</sequence>
<dbReference type="GO" id="GO:0046872">
    <property type="term" value="F:metal ion binding"/>
    <property type="evidence" value="ECO:0007669"/>
    <property type="project" value="UniProtKB-KW"/>
</dbReference>
<dbReference type="InterPro" id="IPR050295">
    <property type="entry name" value="Plant_2OG-oxidoreductases"/>
</dbReference>
<comment type="caution">
    <text evidence="4">The sequence shown here is derived from an EMBL/GenBank/DDBJ whole genome shotgun (WGS) entry which is preliminary data.</text>
</comment>
<reference evidence="4 5" key="1">
    <citation type="submission" date="2020-06" db="EMBL/GenBank/DDBJ databases">
        <title>Transcriptomic and genomic resources for Thalictrum thalictroides and T. hernandezii: Facilitating candidate gene discovery in an emerging model plant lineage.</title>
        <authorList>
            <person name="Arias T."/>
            <person name="Riano-Pachon D.M."/>
            <person name="Di Stilio V.S."/>
        </authorList>
    </citation>
    <scope>NUCLEOTIDE SEQUENCE [LARGE SCALE GENOMIC DNA]</scope>
    <source>
        <strain evidence="5">cv. WT478/WT964</strain>
        <tissue evidence="4">Leaves</tissue>
    </source>
</reference>
<dbReference type="Proteomes" id="UP000554482">
    <property type="component" value="Unassembled WGS sequence"/>
</dbReference>
<protein>
    <submittedName>
        <fullName evidence="4">S-norcoclaurine synthase</fullName>
    </submittedName>
</protein>
<dbReference type="PANTHER" id="PTHR47991">
    <property type="entry name" value="OXOGLUTARATE/IRON-DEPENDENT DIOXYGENASE"/>
    <property type="match status" value="1"/>
</dbReference>
<name>A0A7J6X370_THATH</name>
<dbReference type="SUPFAM" id="SSF51197">
    <property type="entry name" value="Clavaminate synthase-like"/>
    <property type="match status" value="1"/>
</dbReference>
<evidence type="ECO:0000313" key="4">
    <source>
        <dbReference type="EMBL" id="KAF5203335.1"/>
    </source>
</evidence>
<dbReference type="AlphaFoldDB" id="A0A7J6X370"/>
<evidence type="ECO:0000256" key="2">
    <source>
        <dbReference type="ARBA" id="ARBA00023004"/>
    </source>
</evidence>
<evidence type="ECO:0000259" key="3">
    <source>
        <dbReference type="Pfam" id="PF14226"/>
    </source>
</evidence>
<dbReference type="OrthoDB" id="782039at2759"/>
<dbReference type="Pfam" id="PF14226">
    <property type="entry name" value="DIOX_N"/>
    <property type="match status" value="1"/>
</dbReference>
<proteinExistence type="predicted"/>